<reference evidence="1 2" key="1">
    <citation type="submission" date="2015-12" db="EMBL/GenBank/DDBJ databases">
        <title>Bacillus cereus Group isolate.</title>
        <authorList>
            <person name="Kovac J."/>
        </authorList>
    </citation>
    <scope>NUCLEOTIDE SEQUENCE [LARGE SCALE GENOMIC DNA]</scope>
    <source>
        <strain evidence="1 2">FSL K6-0073</strain>
    </source>
</reference>
<accession>A0A9X0MKJ2</accession>
<dbReference type="AlphaFoldDB" id="A0A9X0MKJ2"/>
<evidence type="ECO:0000313" key="1">
    <source>
        <dbReference type="EMBL" id="KXY51502.1"/>
    </source>
</evidence>
<comment type="caution">
    <text evidence="1">The sequence shown here is derived from an EMBL/GenBank/DDBJ whole genome shotgun (WGS) entry which is preliminary data.</text>
</comment>
<name>A0A9X0MKJ2_BACCE</name>
<protein>
    <submittedName>
        <fullName evidence="1">Uncharacterized protein</fullName>
    </submittedName>
</protein>
<organism evidence="1 2">
    <name type="scientific">Bacillus cereus</name>
    <dbReference type="NCBI Taxonomy" id="1396"/>
    <lineage>
        <taxon>Bacteria</taxon>
        <taxon>Bacillati</taxon>
        <taxon>Bacillota</taxon>
        <taxon>Bacilli</taxon>
        <taxon>Bacillales</taxon>
        <taxon>Bacillaceae</taxon>
        <taxon>Bacillus</taxon>
        <taxon>Bacillus cereus group</taxon>
    </lineage>
</organism>
<sequence>MCEIAVIATTFEKSGKIDFEVDDLHNFYETIVEPIYTEWANQTVSFKNEEEEVYITAYANRVLLERYGTKN</sequence>
<evidence type="ECO:0000313" key="2">
    <source>
        <dbReference type="Proteomes" id="UP000075476"/>
    </source>
</evidence>
<dbReference type="EMBL" id="LOMO01000001">
    <property type="protein sequence ID" value="KXY51502.1"/>
    <property type="molecule type" value="Genomic_DNA"/>
</dbReference>
<gene>
    <name evidence="1" type="ORF">AT268_32530</name>
</gene>
<dbReference type="Proteomes" id="UP000075476">
    <property type="component" value="Unassembled WGS sequence"/>
</dbReference>
<proteinExistence type="predicted"/>